<dbReference type="EnsemblMetazoa" id="SMAR014840-RA">
    <property type="protein sequence ID" value="SMAR014840-PA"/>
    <property type="gene ID" value="SMAR014840"/>
</dbReference>
<keyword evidence="5" id="KW-1185">Reference proteome</keyword>
<feature type="domain" description="MKRN2 opposite strand protein-like N-terminal" evidence="3">
    <location>
        <begin position="8"/>
        <end position="36"/>
    </location>
</feature>
<feature type="transmembrane region" description="Helical" evidence="1">
    <location>
        <begin position="288"/>
        <end position="308"/>
    </location>
</feature>
<keyword evidence="1" id="KW-1133">Transmembrane helix</keyword>
<reference evidence="4" key="2">
    <citation type="submission" date="2015-02" db="UniProtKB">
        <authorList>
            <consortium name="EnsemblMetazoa"/>
        </authorList>
    </citation>
    <scope>IDENTIFICATION</scope>
</reference>
<dbReference type="InterPro" id="IPR032016">
    <property type="entry name" value="MKRN2OS-like"/>
</dbReference>
<proteinExistence type="predicted"/>
<reference evidence="5" key="1">
    <citation type="submission" date="2011-05" db="EMBL/GenBank/DDBJ databases">
        <authorList>
            <person name="Richards S.R."/>
            <person name="Qu J."/>
            <person name="Jiang H."/>
            <person name="Jhangiani S.N."/>
            <person name="Agravi P."/>
            <person name="Goodspeed R."/>
            <person name="Gross S."/>
            <person name="Mandapat C."/>
            <person name="Jackson L."/>
            <person name="Mathew T."/>
            <person name="Pu L."/>
            <person name="Thornton R."/>
            <person name="Saada N."/>
            <person name="Wilczek-Boney K.B."/>
            <person name="Lee S."/>
            <person name="Kovar C."/>
            <person name="Wu Y."/>
            <person name="Scherer S.E."/>
            <person name="Worley K.C."/>
            <person name="Muzny D.M."/>
            <person name="Gibbs R."/>
        </authorList>
    </citation>
    <scope>NUCLEOTIDE SEQUENCE</scope>
    <source>
        <strain evidence="5">Brora</strain>
    </source>
</reference>
<keyword evidence="1" id="KW-0812">Transmembrane</keyword>
<dbReference type="PANTHER" id="PTHR33963:SF2">
    <property type="entry name" value="MKRN2 OPPOSITE STRAND PROTEIN"/>
    <property type="match status" value="1"/>
</dbReference>
<evidence type="ECO:0000259" key="3">
    <source>
        <dbReference type="Pfam" id="PF22795"/>
    </source>
</evidence>
<dbReference type="PhylomeDB" id="T1JLW0"/>
<dbReference type="AlphaFoldDB" id="T1JLW0"/>
<dbReference type="InterPro" id="IPR053921">
    <property type="entry name" value="MKRN2OS-like_C"/>
</dbReference>
<evidence type="ECO:0000256" key="1">
    <source>
        <dbReference type="SAM" id="Phobius"/>
    </source>
</evidence>
<keyword evidence="1" id="KW-0472">Membrane</keyword>
<evidence type="ECO:0000313" key="5">
    <source>
        <dbReference type="Proteomes" id="UP000014500"/>
    </source>
</evidence>
<sequence length="317" mass="36662">MAEDEGAILCFQHCESKKRIFCFKFPAICPICGCDLLSLTTNLIMPPFRVPYPFSDASKMSCCVVIKPTTGNFLFTYHNSCNLHIGVTDSQGVVYEYKKEGIVHTDTHTWAQCIAVDIISKYDPEWKRIWDLHLRKLSSQLIWSSLEYNEETHNCYSFVLTFLRLLQLPYLFQYLSDRTFFCQKFILPRTLTAAKYITLFRKILNERINKSPKPTKIKYLSPLSIKESKISSKSRHFFSMPASITKFSPPSTGWSMKTSPWQYSSSLERISHSYPDDTHCNNSFTMRLTILTLVVTTFFFFQVIIISGQEKELASGK</sequence>
<accession>T1JLW0</accession>
<feature type="domain" description="MKRN2 opposite strand protein-like C-terminal" evidence="2">
    <location>
        <begin position="47"/>
        <end position="203"/>
    </location>
</feature>
<dbReference type="PANTHER" id="PTHR33963">
    <property type="entry name" value="MKRN2 OPPOSITE STRAND PROTEIN"/>
    <property type="match status" value="1"/>
</dbReference>
<dbReference type="OMA" id="NEETHNC"/>
<dbReference type="EMBL" id="JH431504">
    <property type="status" value="NOT_ANNOTATED_CDS"/>
    <property type="molecule type" value="Genomic_DNA"/>
</dbReference>
<name>T1JLW0_STRMM</name>
<dbReference type="HOGENOM" id="CLU_878040_0_0_1"/>
<dbReference type="Pfam" id="PF22795">
    <property type="entry name" value="DUF4796_N"/>
    <property type="match status" value="1"/>
</dbReference>
<evidence type="ECO:0000313" key="4">
    <source>
        <dbReference type="EnsemblMetazoa" id="SMAR014840-PA"/>
    </source>
</evidence>
<organism evidence="4 5">
    <name type="scientific">Strigamia maritima</name>
    <name type="common">European centipede</name>
    <name type="synonym">Geophilus maritimus</name>
    <dbReference type="NCBI Taxonomy" id="126957"/>
    <lineage>
        <taxon>Eukaryota</taxon>
        <taxon>Metazoa</taxon>
        <taxon>Ecdysozoa</taxon>
        <taxon>Arthropoda</taxon>
        <taxon>Myriapoda</taxon>
        <taxon>Chilopoda</taxon>
        <taxon>Pleurostigmophora</taxon>
        <taxon>Geophilomorpha</taxon>
        <taxon>Linotaeniidae</taxon>
        <taxon>Strigamia</taxon>
    </lineage>
</organism>
<protein>
    <recommendedName>
        <fullName evidence="6">MKRN2 opposite strand protein</fullName>
    </recommendedName>
</protein>
<evidence type="ECO:0000259" key="2">
    <source>
        <dbReference type="Pfam" id="PF16044"/>
    </source>
</evidence>
<dbReference type="Proteomes" id="UP000014500">
    <property type="component" value="Unassembled WGS sequence"/>
</dbReference>
<evidence type="ECO:0008006" key="6">
    <source>
        <dbReference type="Google" id="ProtNLM"/>
    </source>
</evidence>
<dbReference type="eggNOG" id="ENOG502R8ZC">
    <property type="taxonomic scope" value="Eukaryota"/>
</dbReference>
<dbReference type="Pfam" id="PF16044">
    <property type="entry name" value="DUF4796_C"/>
    <property type="match status" value="1"/>
</dbReference>
<dbReference type="InterPro" id="IPR053922">
    <property type="entry name" value="MKRN2OS-like_N"/>
</dbReference>